<evidence type="ECO:0000256" key="1">
    <source>
        <dbReference type="ARBA" id="ARBA00012368"/>
    </source>
</evidence>
<dbReference type="GO" id="GO:0005509">
    <property type="term" value="F:calcium ion binding"/>
    <property type="evidence" value="ECO:0007669"/>
    <property type="project" value="InterPro"/>
</dbReference>
<dbReference type="GO" id="GO:0048015">
    <property type="term" value="P:phosphatidylinositol-mediated signaling"/>
    <property type="evidence" value="ECO:0007669"/>
    <property type="project" value="TreeGrafter"/>
</dbReference>
<accession>A0A9N9JJT3</accession>
<evidence type="ECO:0000256" key="4">
    <source>
        <dbReference type="ARBA" id="ARBA00023098"/>
    </source>
</evidence>
<dbReference type="GO" id="GO:0016042">
    <property type="term" value="P:lipid catabolic process"/>
    <property type="evidence" value="ECO:0007669"/>
    <property type="project" value="UniProtKB-KW"/>
</dbReference>
<evidence type="ECO:0000259" key="5">
    <source>
        <dbReference type="PROSITE" id="PS50222"/>
    </source>
</evidence>
<keyword evidence="4" id="KW-0443">Lipid metabolism</keyword>
<dbReference type="EMBL" id="CAJVPV010056352">
    <property type="protein sequence ID" value="CAG8785545.1"/>
    <property type="molecule type" value="Genomic_DNA"/>
</dbReference>
<dbReference type="InterPro" id="IPR002048">
    <property type="entry name" value="EF_hand_dom"/>
</dbReference>
<dbReference type="PANTHER" id="PTHR10336:SF36">
    <property type="entry name" value="1-PHOSPHATIDYLINOSITOL 4,5-BISPHOSPHATE PHOSPHODIESTERASE BETA-4"/>
    <property type="match status" value="1"/>
</dbReference>
<organism evidence="6 7">
    <name type="scientific">Acaulospora morrowiae</name>
    <dbReference type="NCBI Taxonomy" id="94023"/>
    <lineage>
        <taxon>Eukaryota</taxon>
        <taxon>Fungi</taxon>
        <taxon>Fungi incertae sedis</taxon>
        <taxon>Mucoromycota</taxon>
        <taxon>Glomeromycotina</taxon>
        <taxon>Glomeromycetes</taxon>
        <taxon>Diversisporales</taxon>
        <taxon>Acaulosporaceae</taxon>
        <taxon>Acaulospora</taxon>
    </lineage>
</organism>
<dbReference type="InterPro" id="IPR011992">
    <property type="entry name" value="EF-hand-dom_pair"/>
</dbReference>
<evidence type="ECO:0000256" key="2">
    <source>
        <dbReference type="ARBA" id="ARBA00022801"/>
    </source>
</evidence>
<dbReference type="PROSITE" id="PS50222">
    <property type="entry name" value="EF_HAND_2"/>
    <property type="match status" value="1"/>
</dbReference>
<dbReference type="PANTHER" id="PTHR10336">
    <property type="entry name" value="PHOSPHOINOSITIDE-SPECIFIC PHOSPHOLIPASE C FAMILY PROTEIN"/>
    <property type="match status" value="1"/>
</dbReference>
<protein>
    <recommendedName>
        <fullName evidence="1">phosphoinositide phospholipase C</fullName>
        <ecNumber evidence="1">3.1.4.11</ecNumber>
    </recommendedName>
</protein>
<keyword evidence="2" id="KW-0378">Hydrolase</keyword>
<dbReference type="GO" id="GO:0051209">
    <property type="term" value="P:release of sequestered calcium ion into cytosol"/>
    <property type="evidence" value="ECO:0007669"/>
    <property type="project" value="TreeGrafter"/>
</dbReference>
<dbReference type="SUPFAM" id="SSF47473">
    <property type="entry name" value="EF-hand"/>
    <property type="match status" value="1"/>
</dbReference>
<dbReference type="Gene3D" id="1.10.238.10">
    <property type="entry name" value="EF-hand"/>
    <property type="match status" value="2"/>
</dbReference>
<dbReference type="EC" id="3.1.4.11" evidence="1"/>
<gene>
    <name evidence="6" type="ORF">AMORRO_LOCUS17684</name>
</gene>
<dbReference type="OrthoDB" id="269822at2759"/>
<dbReference type="AlphaFoldDB" id="A0A9N9JJT3"/>
<evidence type="ECO:0000256" key="3">
    <source>
        <dbReference type="ARBA" id="ARBA00022963"/>
    </source>
</evidence>
<feature type="non-terminal residue" evidence="6">
    <location>
        <position position="1"/>
    </location>
</feature>
<reference evidence="6" key="1">
    <citation type="submission" date="2021-06" db="EMBL/GenBank/DDBJ databases">
        <authorList>
            <person name="Kallberg Y."/>
            <person name="Tangrot J."/>
            <person name="Rosling A."/>
        </authorList>
    </citation>
    <scope>NUCLEOTIDE SEQUENCE</scope>
    <source>
        <strain evidence="6">CL551</strain>
    </source>
</reference>
<feature type="non-terminal residue" evidence="6">
    <location>
        <position position="167"/>
    </location>
</feature>
<dbReference type="GO" id="GO:0004435">
    <property type="term" value="F:phosphatidylinositol-4,5-bisphosphate phospholipase C activity"/>
    <property type="evidence" value="ECO:0007669"/>
    <property type="project" value="UniProtKB-EC"/>
</dbReference>
<evidence type="ECO:0000313" key="7">
    <source>
        <dbReference type="Proteomes" id="UP000789342"/>
    </source>
</evidence>
<proteinExistence type="predicted"/>
<dbReference type="InterPro" id="IPR001192">
    <property type="entry name" value="PI-PLC_fam"/>
</dbReference>
<keyword evidence="7" id="KW-1185">Reference proteome</keyword>
<sequence>KLFNVWVDNLERLHLHRRNMMGGLGHLRRRQSVWLKQHWKQANKDDDSKLIFDELVRLCRHLNINMSKASLKTRFDEADEQKLGCLDFGDFQRFVKLIKKRVELEELFDSLSKSRGDVMTQQEFKTFLANVQKFNLKEEEYDNLYYKFCDKDRMEMNSEGFNSFLMS</sequence>
<evidence type="ECO:0000313" key="6">
    <source>
        <dbReference type="EMBL" id="CAG8785545.1"/>
    </source>
</evidence>
<keyword evidence="3" id="KW-0442">Lipid degradation</keyword>
<feature type="domain" description="EF-hand" evidence="5">
    <location>
        <begin position="66"/>
        <end position="101"/>
    </location>
</feature>
<name>A0A9N9JJT3_9GLOM</name>
<dbReference type="Proteomes" id="UP000789342">
    <property type="component" value="Unassembled WGS sequence"/>
</dbReference>
<comment type="caution">
    <text evidence="6">The sequence shown here is derived from an EMBL/GenBank/DDBJ whole genome shotgun (WGS) entry which is preliminary data.</text>
</comment>